<dbReference type="Gene3D" id="1.25.40.10">
    <property type="entry name" value="Tetratricopeptide repeat domain"/>
    <property type="match status" value="1"/>
</dbReference>
<dbReference type="Proteomes" id="UP000661507">
    <property type="component" value="Unassembled WGS sequence"/>
</dbReference>
<accession>A0A917KVV9</accession>
<organism evidence="1 2">
    <name type="scientific">Neoroseomonas lacus</name>
    <dbReference type="NCBI Taxonomy" id="287609"/>
    <lineage>
        <taxon>Bacteria</taxon>
        <taxon>Pseudomonadati</taxon>
        <taxon>Pseudomonadota</taxon>
        <taxon>Alphaproteobacteria</taxon>
        <taxon>Acetobacterales</taxon>
        <taxon>Acetobacteraceae</taxon>
        <taxon>Neoroseomonas</taxon>
    </lineage>
</organism>
<keyword evidence="2" id="KW-1185">Reference proteome</keyword>
<dbReference type="Gene3D" id="2.40.50.120">
    <property type="match status" value="1"/>
</dbReference>
<protein>
    <recommendedName>
        <fullName evidence="3">Pentapeptide repeat-containing protein</fullName>
    </recommendedName>
</protein>
<dbReference type="AlphaFoldDB" id="A0A917KVV9"/>
<dbReference type="SUPFAM" id="SSF141571">
    <property type="entry name" value="Pentapeptide repeat-like"/>
    <property type="match status" value="1"/>
</dbReference>
<proteinExistence type="predicted"/>
<dbReference type="InterPro" id="IPR051082">
    <property type="entry name" value="Pentapeptide-BTB/POZ_domain"/>
</dbReference>
<dbReference type="EMBL" id="BMKW01000012">
    <property type="protein sequence ID" value="GGJ32436.1"/>
    <property type="molecule type" value="Genomic_DNA"/>
</dbReference>
<dbReference type="InterPro" id="IPR011990">
    <property type="entry name" value="TPR-like_helical_dom_sf"/>
</dbReference>
<dbReference type="Gene3D" id="2.160.20.80">
    <property type="entry name" value="E3 ubiquitin-protein ligase SopA"/>
    <property type="match status" value="1"/>
</dbReference>
<dbReference type="Pfam" id="PF00805">
    <property type="entry name" value="Pentapeptide"/>
    <property type="match status" value="2"/>
</dbReference>
<dbReference type="PANTHER" id="PTHR14136:SF17">
    <property type="entry name" value="BTB_POZ DOMAIN-CONTAINING PROTEIN KCTD9"/>
    <property type="match status" value="1"/>
</dbReference>
<sequence>MLMAGPAFACSCSSGGNPDMLVLGAPLAFRGRVVAVEALDNTQAPRQRATVEVTQLWKGDLPARVELSAGGSDSLCGVHLSVGDERAFFPGRFREGGLGISQCSMWAAREAEPALSRLGEQLSAADAAVRANPDAMAPLLRRAEALRRWRDHDRALTAYQAVVAAAPDLVSGQTGMARVLLGQGRAAEAVTVLERAKARLGAHPELLGTIALAHAAMGDFQDLSQADFRDADLSNIDLSRQVLRGADFSGTYLSRVRLEQSDLRGARFEGTRFAGVDMQRADLRGASFIASLGFPYVLGADLREARLERIDVPEGFSFRDVDMRGATLLESQFRSVDFVGVNLRGARLTTVHMRRGDFVWSSLDGAVLRNVTFSAVYMTEAPPVPRRLLSAPSDLPGVRLIDVRFEP</sequence>
<evidence type="ECO:0000313" key="1">
    <source>
        <dbReference type="EMBL" id="GGJ32436.1"/>
    </source>
</evidence>
<dbReference type="InterPro" id="IPR001646">
    <property type="entry name" value="5peptide_repeat"/>
</dbReference>
<gene>
    <name evidence="1" type="ORF">GCM10011320_45020</name>
</gene>
<dbReference type="SUPFAM" id="SSF48452">
    <property type="entry name" value="TPR-like"/>
    <property type="match status" value="1"/>
</dbReference>
<reference evidence="1" key="1">
    <citation type="journal article" date="2014" name="Int. J. Syst. Evol. Microbiol.">
        <title>Complete genome sequence of Corynebacterium casei LMG S-19264T (=DSM 44701T), isolated from a smear-ripened cheese.</title>
        <authorList>
            <consortium name="US DOE Joint Genome Institute (JGI-PGF)"/>
            <person name="Walter F."/>
            <person name="Albersmeier A."/>
            <person name="Kalinowski J."/>
            <person name="Ruckert C."/>
        </authorList>
    </citation>
    <scope>NUCLEOTIDE SEQUENCE</scope>
    <source>
        <strain evidence="1">CGMCC 1.3617</strain>
    </source>
</reference>
<name>A0A917KVV9_9PROT</name>
<dbReference type="InterPro" id="IPR008993">
    <property type="entry name" value="TIMP-like_OB-fold"/>
</dbReference>
<comment type="caution">
    <text evidence="1">The sequence shown here is derived from an EMBL/GenBank/DDBJ whole genome shotgun (WGS) entry which is preliminary data.</text>
</comment>
<dbReference type="SUPFAM" id="SSF50242">
    <property type="entry name" value="TIMP-like"/>
    <property type="match status" value="1"/>
</dbReference>
<reference evidence="1" key="2">
    <citation type="submission" date="2020-09" db="EMBL/GenBank/DDBJ databases">
        <authorList>
            <person name="Sun Q."/>
            <person name="Zhou Y."/>
        </authorList>
    </citation>
    <scope>NUCLEOTIDE SEQUENCE</scope>
    <source>
        <strain evidence="1">CGMCC 1.3617</strain>
    </source>
</reference>
<evidence type="ECO:0000313" key="2">
    <source>
        <dbReference type="Proteomes" id="UP000661507"/>
    </source>
</evidence>
<evidence type="ECO:0008006" key="3">
    <source>
        <dbReference type="Google" id="ProtNLM"/>
    </source>
</evidence>
<dbReference type="PANTHER" id="PTHR14136">
    <property type="entry name" value="BTB_POZ DOMAIN-CONTAINING PROTEIN KCTD9"/>
    <property type="match status" value="1"/>
</dbReference>